<evidence type="ECO:0000313" key="2">
    <source>
        <dbReference type="Proteomes" id="UP000466442"/>
    </source>
</evidence>
<dbReference type="OrthoDB" id="6607585at2759"/>
<accession>A0A8S9XZB0</accession>
<organism evidence="1 2">
    <name type="scientific">Apolygus lucorum</name>
    <name type="common">Small green plant bug</name>
    <name type="synonym">Lygocoris lucorum</name>
    <dbReference type="NCBI Taxonomy" id="248454"/>
    <lineage>
        <taxon>Eukaryota</taxon>
        <taxon>Metazoa</taxon>
        <taxon>Ecdysozoa</taxon>
        <taxon>Arthropoda</taxon>
        <taxon>Hexapoda</taxon>
        <taxon>Insecta</taxon>
        <taxon>Pterygota</taxon>
        <taxon>Neoptera</taxon>
        <taxon>Paraneoptera</taxon>
        <taxon>Hemiptera</taxon>
        <taxon>Heteroptera</taxon>
        <taxon>Panheteroptera</taxon>
        <taxon>Cimicomorpha</taxon>
        <taxon>Miridae</taxon>
        <taxon>Mirini</taxon>
        <taxon>Apolygus</taxon>
    </lineage>
</organism>
<name>A0A8S9XZB0_APOLU</name>
<keyword evidence="2" id="KW-1185">Reference proteome</keyword>
<dbReference type="Proteomes" id="UP000466442">
    <property type="component" value="Unassembled WGS sequence"/>
</dbReference>
<evidence type="ECO:0000313" key="1">
    <source>
        <dbReference type="EMBL" id="KAF6213934.1"/>
    </source>
</evidence>
<sequence>MFPQLLIDLEENENTREFGEYLSQHYAPTAKNWAYCFRMNVGINTNMQMERMHGIIKHVCMKIKKLKRMDKCLHALDRYLKDKMFGKVTAKEKGGKYSKKLAILRQRHQMALVATTLQVCQVGKNMWMVCSSTLSDSYSVLKVKSYCKNCDFASKCDYCNACSHMFLCSCCDNSVQKNMCKHIHRVCLEFTTWRNESIVPTVVIEQIHDVPDQEDSDSTEIGVAMLRGISRKRHSVRSLRDAKAKVHKVIDSANSDTQIDALYEIAEYAEALLHSLARKPEDSSPA</sequence>
<dbReference type="EMBL" id="WIXP02000003">
    <property type="protein sequence ID" value="KAF6213934.1"/>
    <property type="molecule type" value="Genomic_DNA"/>
</dbReference>
<proteinExistence type="predicted"/>
<reference evidence="1" key="1">
    <citation type="journal article" date="2021" name="Mol. Ecol. Resour.">
        <title>Apolygus lucorum genome provides insights into omnivorousness and mesophyll feeding.</title>
        <authorList>
            <person name="Liu Y."/>
            <person name="Liu H."/>
            <person name="Wang H."/>
            <person name="Huang T."/>
            <person name="Liu B."/>
            <person name="Yang B."/>
            <person name="Yin L."/>
            <person name="Li B."/>
            <person name="Zhang Y."/>
            <person name="Zhang S."/>
            <person name="Jiang F."/>
            <person name="Zhang X."/>
            <person name="Ren Y."/>
            <person name="Wang B."/>
            <person name="Wang S."/>
            <person name="Lu Y."/>
            <person name="Wu K."/>
            <person name="Fan W."/>
            <person name="Wang G."/>
        </authorList>
    </citation>
    <scope>NUCLEOTIDE SEQUENCE</scope>
    <source>
        <strain evidence="1">12Hb</strain>
    </source>
</reference>
<dbReference type="AlphaFoldDB" id="A0A8S9XZB0"/>
<gene>
    <name evidence="1" type="ORF">GE061_011662</name>
</gene>
<evidence type="ECO:0008006" key="3">
    <source>
        <dbReference type="Google" id="ProtNLM"/>
    </source>
</evidence>
<protein>
    <recommendedName>
        <fullName evidence="3">SWIM-type domain-containing protein</fullName>
    </recommendedName>
</protein>
<comment type="caution">
    <text evidence="1">The sequence shown here is derived from an EMBL/GenBank/DDBJ whole genome shotgun (WGS) entry which is preliminary data.</text>
</comment>